<dbReference type="Pfam" id="PF03358">
    <property type="entry name" value="FMN_red"/>
    <property type="match status" value="1"/>
</dbReference>
<dbReference type="SUPFAM" id="SSF52218">
    <property type="entry name" value="Flavoproteins"/>
    <property type="match status" value="1"/>
</dbReference>
<comment type="caution">
    <text evidence="5">The sequence shown here is derived from an EMBL/GenBank/DDBJ whole genome shotgun (WGS) entry which is preliminary data.</text>
</comment>
<accession>A0ABQ4BYG0</accession>
<evidence type="ECO:0000256" key="2">
    <source>
        <dbReference type="ARBA" id="ARBA00022643"/>
    </source>
</evidence>
<evidence type="ECO:0000256" key="1">
    <source>
        <dbReference type="ARBA" id="ARBA00022630"/>
    </source>
</evidence>
<protein>
    <recommendedName>
        <fullName evidence="4">NADPH-dependent FMN reductase-like domain-containing protein</fullName>
    </recommendedName>
</protein>
<organism evidence="5 6">
    <name type="scientific">Asanoa iriomotensis</name>
    <dbReference type="NCBI Taxonomy" id="234613"/>
    <lineage>
        <taxon>Bacteria</taxon>
        <taxon>Bacillati</taxon>
        <taxon>Actinomycetota</taxon>
        <taxon>Actinomycetes</taxon>
        <taxon>Micromonosporales</taxon>
        <taxon>Micromonosporaceae</taxon>
        <taxon>Asanoa</taxon>
    </lineage>
</organism>
<feature type="domain" description="NADPH-dependent FMN reductase-like" evidence="4">
    <location>
        <begin position="4"/>
        <end position="140"/>
    </location>
</feature>
<name>A0ABQ4BYG0_9ACTN</name>
<sequence length="179" mass="18114">MSAVVALIGNPRPGSRTRALADAAVAELSARAGLARPTVLELGELVGVTFGPEPAVARSPLADPFAVVRAARLLFVATPTYKGTYTGLLKVFLDRFGHHELSDVVAVPVAVAASEAHRLSVGAALRDLLAELGAAVPAPPLAVLEPQAAAPAEAAARWVAAHGDTVTAALAAAPVRSPT</sequence>
<evidence type="ECO:0000259" key="4">
    <source>
        <dbReference type="Pfam" id="PF03358"/>
    </source>
</evidence>
<keyword evidence="2" id="KW-0288">FMN</keyword>
<dbReference type="InterPro" id="IPR051814">
    <property type="entry name" value="NAD(P)H-dep_FMN_reductase"/>
</dbReference>
<dbReference type="RefSeq" id="WP_203701364.1">
    <property type="nucleotide sequence ID" value="NZ_BAAALU010000007.1"/>
</dbReference>
<evidence type="ECO:0000256" key="3">
    <source>
        <dbReference type="ARBA" id="ARBA00023002"/>
    </source>
</evidence>
<keyword evidence="3" id="KW-0560">Oxidoreductase</keyword>
<dbReference type="PANTHER" id="PTHR43408">
    <property type="entry name" value="FMN REDUCTASE (NADPH)"/>
    <property type="match status" value="1"/>
</dbReference>
<dbReference type="PANTHER" id="PTHR43408:SF2">
    <property type="entry name" value="FMN REDUCTASE (NADPH)"/>
    <property type="match status" value="1"/>
</dbReference>
<proteinExistence type="predicted"/>
<dbReference type="InterPro" id="IPR005025">
    <property type="entry name" value="FMN_Rdtase-like_dom"/>
</dbReference>
<reference evidence="5 6" key="1">
    <citation type="submission" date="2021-01" db="EMBL/GenBank/DDBJ databases">
        <title>Whole genome shotgun sequence of Asanoa iriomotensis NBRC 100142.</title>
        <authorList>
            <person name="Komaki H."/>
            <person name="Tamura T."/>
        </authorList>
    </citation>
    <scope>NUCLEOTIDE SEQUENCE [LARGE SCALE GENOMIC DNA]</scope>
    <source>
        <strain evidence="5 6">NBRC 100142</strain>
    </source>
</reference>
<dbReference type="Proteomes" id="UP000624325">
    <property type="component" value="Unassembled WGS sequence"/>
</dbReference>
<gene>
    <name evidence="5" type="ORF">Air01nite_16530</name>
</gene>
<keyword evidence="6" id="KW-1185">Reference proteome</keyword>
<evidence type="ECO:0000313" key="6">
    <source>
        <dbReference type="Proteomes" id="UP000624325"/>
    </source>
</evidence>
<evidence type="ECO:0000313" key="5">
    <source>
        <dbReference type="EMBL" id="GIF55558.1"/>
    </source>
</evidence>
<dbReference type="EMBL" id="BONC01000008">
    <property type="protein sequence ID" value="GIF55558.1"/>
    <property type="molecule type" value="Genomic_DNA"/>
</dbReference>
<dbReference type="Gene3D" id="3.40.50.360">
    <property type="match status" value="1"/>
</dbReference>
<dbReference type="InterPro" id="IPR029039">
    <property type="entry name" value="Flavoprotein-like_sf"/>
</dbReference>
<keyword evidence="1" id="KW-0285">Flavoprotein</keyword>